<evidence type="ECO:0000313" key="1">
    <source>
        <dbReference type="EMBL" id="KAK7294941.1"/>
    </source>
</evidence>
<gene>
    <name evidence="1" type="ORF">RJT34_17840</name>
</gene>
<keyword evidence="2" id="KW-1185">Reference proteome</keyword>
<name>A0AAN9JB06_CLITE</name>
<accession>A0AAN9JB06</accession>
<reference evidence="1 2" key="1">
    <citation type="submission" date="2024-01" db="EMBL/GenBank/DDBJ databases">
        <title>The genomes of 5 underutilized Papilionoideae crops provide insights into root nodulation and disease resistance.</title>
        <authorList>
            <person name="Yuan L."/>
        </authorList>
    </citation>
    <scope>NUCLEOTIDE SEQUENCE [LARGE SCALE GENOMIC DNA]</scope>
    <source>
        <strain evidence="1">LY-2023</strain>
        <tissue evidence="1">Leaf</tissue>
    </source>
</reference>
<evidence type="ECO:0000313" key="2">
    <source>
        <dbReference type="Proteomes" id="UP001359559"/>
    </source>
</evidence>
<protein>
    <submittedName>
        <fullName evidence="1">Uncharacterized protein</fullName>
    </submittedName>
</protein>
<dbReference type="EMBL" id="JAYKXN010000004">
    <property type="protein sequence ID" value="KAK7294941.1"/>
    <property type="molecule type" value="Genomic_DNA"/>
</dbReference>
<dbReference type="Proteomes" id="UP001359559">
    <property type="component" value="Unassembled WGS sequence"/>
</dbReference>
<dbReference type="AlphaFoldDB" id="A0AAN9JB06"/>
<organism evidence="1 2">
    <name type="scientific">Clitoria ternatea</name>
    <name type="common">Butterfly pea</name>
    <dbReference type="NCBI Taxonomy" id="43366"/>
    <lineage>
        <taxon>Eukaryota</taxon>
        <taxon>Viridiplantae</taxon>
        <taxon>Streptophyta</taxon>
        <taxon>Embryophyta</taxon>
        <taxon>Tracheophyta</taxon>
        <taxon>Spermatophyta</taxon>
        <taxon>Magnoliopsida</taxon>
        <taxon>eudicotyledons</taxon>
        <taxon>Gunneridae</taxon>
        <taxon>Pentapetalae</taxon>
        <taxon>rosids</taxon>
        <taxon>fabids</taxon>
        <taxon>Fabales</taxon>
        <taxon>Fabaceae</taxon>
        <taxon>Papilionoideae</taxon>
        <taxon>50 kb inversion clade</taxon>
        <taxon>NPAAA clade</taxon>
        <taxon>indigoferoid/millettioid clade</taxon>
        <taxon>Phaseoleae</taxon>
        <taxon>Clitoria</taxon>
    </lineage>
</organism>
<comment type="caution">
    <text evidence="1">The sequence shown here is derived from an EMBL/GenBank/DDBJ whole genome shotgun (WGS) entry which is preliminary data.</text>
</comment>
<proteinExistence type="predicted"/>
<sequence>MEDISFLLVNPKAVCSAASPSLILPPWSSVTVAASASLNFVTVYLNNCIFQIGNSYCCLFCNHESLENDSVIPQVYAILISCRMLISVVIV</sequence>